<dbReference type="Proteomes" id="UP000240258">
    <property type="component" value="Chromosome"/>
</dbReference>
<dbReference type="InterPro" id="IPR005546">
    <property type="entry name" value="Autotransporte_beta"/>
</dbReference>
<protein>
    <submittedName>
        <fullName evidence="3">Autotransporter domain-containing protein</fullName>
    </submittedName>
</protein>
<dbReference type="EMBL" id="CP028102">
    <property type="protein sequence ID" value="AVQ18661.1"/>
    <property type="molecule type" value="Genomic_DNA"/>
</dbReference>
<feature type="domain" description="Autotransporter" evidence="2">
    <location>
        <begin position="991"/>
        <end position="1272"/>
    </location>
</feature>
<evidence type="ECO:0000313" key="4">
    <source>
        <dbReference type="Proteomes" id="UP000240258"/>
    </source>
</evidence>
<organism evidence="3 4">
    <name type="scientific">Fusobacterium mortiferum ATCC 9817</name>
    <dbReference type="NCBI Taxonomy" id="469616"/>
    <lineage>
        <taxon>Bacteria</taxon>
        <taxon>Fusobacteriati</taxon>
        <taxon>Fusobacteriota</taxon>
        <taxon>Fusobacteriia</taxon>
        <taxon>Fusobacteriales</taxon>
        <taxon>Fusobacteriaceae</taxon>
        <taxon>Fusobacterium</taxon>
    </lineage>
</organism>
<sequence>MKKQLIMLMLIIAAQNSYSETDIYSKDGNFRISVDSEFITTFEKGSYEDLLRMVDEINRQNGINSDYLDKGTTVGEGYNDVDIVPIAQFTTNNEFIEEFTSIKGINTSDSYFNVSDLINNNLSKNELDKLQYKRIGNQKRVYLGNGNIVKDLKIVNSSDFENEVENSNKNSNTKYLLEGTYKSIESGVRNQLNISMDDYYSKIQGKSKEEVVKYLQKKLKEVKDIETVYKNGELYTVCNGKEWKVLWELEAVSVHQPGETDENKQFKDEVFTKIYIYDSFNRTNDSSGKVLYKTDGSIVIEDKFNYDKAYTQISSGYNSTKSLEKIIEEAKNNQNSNNKILNQYFKDKNELSNEEFEKKWIKPFEKGGEFDTALNNMKSEIAQKRKDLTPLKEQNSTAKKELEKIKNDSRLPDDHYIFTGGWYSKEEAKKYYDKQTKEVQELLDNYVKYNKIKDETDDKILKIELDIQMEIPKKYGFYKWGTEDESKWTSFVIGAKDLVDGILGKNIELRGKGRIDGIIDLGEGNNQLTITEQFTGKYGTNVILGAYSQLKNIDVVKVGGQIGTDSSASLSGRTSLSMDIDPTVKNKEGHLIQHAFKDSDKDIIFKSLHSILNNKYRNDFAIELMVSRISEDSVINMGRKLEYEAFDRESGEILDYKISMISDSIAHTLDKLEKTDFEGNTLLKVNIKDSLKMLNDKENEVYASIKNSGHLSSLFATLTTTNKRTNFTAEEDEKELKKDITLAKYLREKNAEEIIKDLGQFNFSKLEEDKIKENISNLKNNTVITIGQKRHEQLAKVKELNLSETSQKISDLNLQNDINNLDNLTENEITEKYNNLKKFYSNALETLKSHLDEENQKIDSVKSLNSKLSSLDSAIRWFDKYGDKKNNLKEIMRYALEIPQLISKVLLENEESLDKALLKDLKALENKEDIFDYKELHSILYYTQRQEEVLKELQTLINQVQNKNIYSRLNKVAKDEISTFTSIPFDINNDFSVNKNYVHGGSILTKNSYDSFKGNIYSGYGIYETEINNMNFGFIVGGATSNHNEIKNDTLKEVTTESKIKGVSAYLGGYNRNFLTPKLQWLNGFGLQYGEYEVNREFKNNYQENNFTSNTNVYGINLYSGLNYQYSLKDDLALNFRGLVSYSFISQEDIKEKNAPLALNIKAQNYNYLDSELGVSLNKTIFNPNSKNTLSGGIFGKFGILGYDNKNLNGKFNDSTSSMEIQGNKFEKNSIKLVLNYDVSLNSGINYGLEGTYTTNDEYNNITFGLKAGYRF</sequence>
<proteinExistence type="predicted"/>
<feature type="coiled-coil region" evidence="1">
    <location>
        <begin position="374"/>
        <end position="445"/>
    </location>
</feature>
<reference evidence="4" key="1">
    <citation type="journal article" date="2018" name="MSphere">
        <title>Fusobacterium Genomics Using MinION and Illumina Sequencing Enables Genome Completion and Correction.</title>
        <authorList>
            <person name="Todd S.M."/>
            <person name="Settlage R.E."/>
            <person name="Lahmers K.K."/>
            <person name="Slade D.J."/>
        </authorList>
    </citation>
    <scope>NUCLEOTIDE SEQUENCE [LARGE SCALE GENOMIC DNA]</scope>
    <source>
        <strain evidence="4">ATCC 9817</strain>
    </source>
</reference>
<dbReference type="RefSeq" id="WP_005884058.1">
    <property type="nucleotide sequence ID" value="NZ_CP028102.1"/>
</dbReference>
<accession>A0ABM6TV62</accession>
<dbReference type="Gene3D" id="2.40.128.130">
    <property type="entry name" value="Autotransporter beta-domain"/>
    <property type="match status" value="1"/>
</dbReference>
<keyword evidence="4" id="KW-1185">Reference proteome</keyword>
<feature type="coiled-coil region" evidence="1">
    <location>
        <begin position="837"/>
        <end position="864"/>
    </location>
</feature>
<dbReference type="PROSITE" id="PS51208">
    <property type="entry name" value="AUTOTRANSPORTER"/>
    <property type="match status" value="1"/>
</dbReference>
<feature type="coiled-coil region" evidence="1">
    <location>
        <begin position="907"/>
        <end position="963"/>
    </location>
</feature>
<dbReference type="Pfam" id="PF03797">
    <property type="entry name" value="Autotransporter"/>
    <property type="match status" value="1"/>
</dbReference>
<name>A0ABM6TV62_FUSMR</name>
<dbReference type="SUPFAM" id="SSF103515">
    <property type="entry name" value="Autotransporter"/>
    <property type="match status" value="1"/>
</dbReference>
<gene>
    <name evidence="3" type="ORF">C4N19_06000</name>
</gene>
<dbReference type="GeneID" id="62763068"/>
<evidence type="ECO:0000313" key="3">
    <source>
        <dbReference type="EMBL" id="AVQ18661.1"/>
    </source>
</evidence>
<evidence type="ECO:0000259" key="2">
    <source>
        <dbReference type="PROSITE" id="PS51208"/>
    </source>
</evidence>
<evidence type="ECO:0000256" key="1">
    <source>
        <dbReference type="SAM" id="Coils"/>
    </source>
</evidence>
<keyword evidence="1" id="KW-0175">Coiled coil</keyword>
<dbReference type="InterPro" id="IPR036709">
    <property type="entry name" value="Autotransporte_beta_dom_sf"/>
</dbReference>